<comment type="cofactor">
    <cofactor evidence="1">
        <name>Ca(2+)</name>
        <dbReference type="ChEBI" id="CHEBI:29108"/>
    </cofactor>
</comment>
<dbReference type="InterPro" id="IPR015366">
    <property type="entry name" value="S53_propep"/>
</dbReference>
<evidence type="ECO:0000313" key="10">
    <source>
        <dbReference type="EMBL" id="NLT78739.1"/>
    </source>
</evidence>
<keyword evidence="7" id="KW-0865">Zymogen</keyword>
<dbReference type="AlphaFoldDB" id="A0A971IB81"/>
<dbReference type="EMBL" id="JAAXZR010000003">
    <property type="protein sequence ID" value="NLT78739.1"/>
    <property type="molecule type" value="Genomic_DNA"/>
</dbReference>
<keyword evidence="3" id="KW-0479">Metal-binding</keyword>
<dbReference type="InterPro" id="IPR050819">
    <property type="entry name" value="Tripeptidyl-peptidase_I"/>
</dbReference>
<organism evidence="10 11">
    <name type="scientific">Bifidobacterium crudilactis</name>
    <dbReference type="NCBI Taxonomy" id="327277"/>
    <lineage>
        <taxon>Bacteria</taxon>
        <taxon>Bacillati</taxon>
        <taxon>Actinomycetota</taxon>
        <taxon>Actinomycetes</taxon>
        <taxon>Bifidobacteriales</taxon>
        <taxon>Bifidobacteriaceae</taxon>
        <taxon>Bifidobacterium</taxon>
    </lineage>
</organism>
<dbReference type="PANTHER" id="PTHR14218">
    <property type="entry name" value="PROTEASE S8 TRIPEPTIDYL PEPTIDASE I CLN2"/>
    <property type="match status" value="1"/>
</dbReference>
<evidence type="ECO:0000256" key="4">
    <source>
        <dbReference type="ARBA" id="ARBA00022801"/>
    </source>
</evidence>
<evidence type="ECO:0000256" key="2">
    <source>
        <dbReference type="ARBA" id="ARBA00022670"/>
    </source>
</evidence>
<keyword evidence="6" id="KW-0106">Calcium</keyword>
<dbReference type="PROSITE" id="PS51695">
    <property type="entry name" value="SEDOLISIN"/>
    <property type="match status" value="1"/>
</dbReference>
<evidence type="ECO:0000256" key="3">
    <source>
        <dbReference type="ARBA" id="ARBA00022723"/>
    </source>
</evidence>
<dbReference type="SUPFAM" id="SSF52743">
    <property type="entry name" value="Subtilisin-like"/>
    <property type="match status" value="1"/>
</dbReference>
<evidence type="ECO:0000256" key="6">
    <source>
        <dbReference type="ARBA" id="ARBA00022837"/>
    </source>
</evidence>
<dbReference type="GO" id="GO:0046872">
    <property type="term" value="F:metal ion binding"/>
    <property type="evidence" value="ECO:0007669"/>
    <property type="project" value="UniProtKB-KW"/>
</dbReference>
<evidence type="ECO:0000256" key="1">
    <source>
        <dbReference type="ARBA" id="ARBA00001913"/>
    </source>
</evidence>
<evidence type="ECO:0000256" key="8">
    <source>
        <dbReference type="SAM" id="MobiDB-lite"/>
    </source>
</evidence>
<dbReference type="SUPFAM" id="SSF54897">
    <property type="entry name" value="Protease propeptides/inhibitors"/>
    <property type="match status" value="1"/>
</dbReference>
<gene>
    <name evidence="10" type="ORF">GXW98_00395</name>
</gene>
<feature type="domain" description="Peptidase S53" evidence="9">
    <location>
        <begin position="210"/>
        <end position="599"/>
    </location>
</feature>
<dbReference type="Pfam" id="PF09286">
    <property type="entry name" value="Pro-kuma_activ"/>
    <property type="match status" value="1"/>
</dbReference>
<keyword evidence="5" id="KW-0720">Serine protease</keyword>
<dbReference type="Gene3D" id="3.40.50.200">
    <property type="entry name" value="Peptidase S8/S53 domain"/>
    <property type="match status" value="1"/>
</dbReference>
<dbReference type="InterPro" id="IPR023828">
    <property type="entry name" value="Peptidase_S8_Ser-AS"/>
</dbReference>
<dbReference type="GO" id="GO:0008240">
    <property type="term" value="F:tripeptidyl-peptidase activity"/>
    <property type="evidence" value="ECO:0007669"/>
    <property type="project" value="TreeGrafter"/>
</dbReference>
<proteinExistence type="predicted"/>
<dbReference type="GO" id="GO:0004252">
    <property type="term" value="F:serine-type endopeptidase activity"/>
    <property type="evidence" value="ECO:0007669"/>
    <property type="project" value="InterPro"/>
</dbReference>
<protein>
    <submittedName>
        <fullName evidence="10">S8 family serine peptidase</fullName>
    </submittedName>
</protein>
<dbReference type="InterPro" id="IPR030400">
    <property type="entry name" value="Sedolisin_dom"/>
</dbReference>
<keyword evidence="4" id="KW-0378">Hydrolase</keyword>
<keyword evidence="2" id="KW-0645">Protease</keyword>
<evidence type="ECO:0000313" key="11">
    <source>
        <dbReference type="Proteomes" id="UP000767327"/>
    </source>
</evidence>
<sequence>MQANTAATTAQSGQTTETAHLAQSTAQYTEYAKPVKLADGRLRLKGTAPDWTSADNTATSSTRLASGTISATILLKPNAGHAQRQALEQWLENSQLRITQRHDSISALSVSGTRTVFGKAFNTTFISTEIDGRKAIAPRTDLSIPGNLSAVETVTGLVETDAATPTTLSSPTESATSAVSDDCATYWGEKLTKDWPANVMVKYRSNALCGYSPQQLRSIHQLPAAATGSGTTIGIVAAYDDPTVEANTNTYFAKAGAQVFRSGQYVHHAPSSPDESRCGGSAAWTTEQHLDVQAAHAIAPDANIEYWGANDCSTNSLYMRILDAVEATNTPDVISLSFGAQEELDTAGDRSLLNRILVEAASRDISVFASTGNDGDYSNSGDHQDGADVASPASSPYVTAVGGTSTGLDANGNIEVEAGWETQTRFAHNGAIIPPGFIYGAGGGQSKYYARPSWQQGLSTSGSGRLLPDVSSLADPNTGFTVYSPSDGTPTYESHGGTSLATPMVAATVDLAKAQSGTKIGLAAPFLYKLAGTAALRDVKPASAATWYRRSAVTGQLWLETLYMWDTKPQSLQSSTGWDPVTGVGVPNGSEFLKNFGEQQ</sequence>
<name>A0A971IB81_9BIFI</name>
<feature type="region of interest" description="Disordered" evidence="8">
    <location>
        <begin position="1"/>
        <end position="22"/>
    </location>
</feature>
<evidence type="ECO:0000259" key="9">
    <source>
        <dbReference type="PROSITE" id="PS51695"/>
    </source>
</evidence>
<dbReference type="PROSITE" id="PS00138">
    <property type="entry name" value="SUBTILASE_SER"/>
    <property type="match status" value="1"/>
</dbReference>
<feature type="compositionally biased region" description="Polar residues" evidence="8">
    <location>
        <begin position="392"/>
        <end position="408"/>
    </location>
</feature>
<reference evidence="10" key="2">
    <citation type="submission" date="2020-01" db="EMBL/GenBank/DDBJ databases">
        <authorList>
            <person name="Campanaro S."/>
        </authorList>
    </citation>
    <scope>NUCLEOTIDE SEQUENCE</scope>
    <source>
        <strain evidence="10">AS01afH2WH_6</strain>
    </source>
</reference>
<dbReference type="Proteomes" id="UP000767327">
    <property type="component" value="Unassembled WGS sequence"/>
</dbReference>
<feature type="region of interest" description="Disordered" evidence="8">
    <location>
        <begin position="372"/>
        <end position="408"/>
    </location>
</feature>
<dbReference type="PANTHER" id="PTHR14218:SF15">
    <property type="entry name" value="TRIPEPTIDYL-PEPTIDASE 1"/>
    <property type="match status" value="1"/>
</dbReference>
<accession>A0A971IB81</accession>
<dbReference type="InterPro" id="IPR036852">
    <property type="entry name" value="Peptidase_S8/S53_dom_sf"/>
</dbReference>
<feature type="compositionally biased region" description="Low complexity" evidence="8">
    <location>
        <begin position="1"/>
        <end position="19"/>
    </location>
</feature>
<evidence type="ECO:0000256" key="7">
    <source>
        <dbReference type="ARBA" id="ARBA00023145"/>
    </source>
</evidence>
<comment type="caution">
    <text evidence="10">The sequence shown here is derived from an EMBL/GenBank/DDBJ whole genome shotgun (WGS) entry which is preliminary data.</text>
</comment>
<feature type="compositionally biased region" description="Polar residues" evidence="8">
    <location>
        <begin position="372"/>
        <end position="381"/>
    </location>
</feature>
<evidence type="ECO:0000256" key="5">
    <source>
        <dbReference type="ARBA" id="ARBA00022825"/>
    </source>
</evidence>
<dbReference type="InterPro" id="IPR000209">
    <property type="entry name" value="Peptidase_S8/S53_dom"/>
</dbReference>
<dbReference type="CDD" id="cd04056">
    <property type="entry name" value="Peptidases_S53"/>
    <property type="match status" value="1"/>
</dbReference>
<dbReference type="SMART" id="SM00944">
    <property type="entry name" value="Pro-kuma_activ"/>
    <property type="match status" value="1"/>
</dbReference>
<reference evidence="10" key="1">
    <citation type="journal article" date="2020" name="Biotechnol. Biofuels">
        <title>New insights from the biogas microbiome by comprehensive genome-resolved metagenomics of nearly 1600 species originating from multiple anaerobic digesters.</title>
        <authorList>
            <person name="Campanaro S."/>
            <person name="Treu L."/>
            <person name="Rodriguez-R L.M."/>
            <person name="Kovalovszki A."/>
            <person name="Ziels R.M."/>
            <person name="Maus I."/>
            <person name="Zhu X."/>
            <person name="Kougias P.G."/>
            <person name="Basile A."/>
            <person name="Luo G."/>
            <person name="Schluter A."/>
            <person name="Konstantinidis K.T."/>
            <person name="Angelidaki I."/>
        </authorList>
    </citation>
    <scope>NUCLEOTIDE SEQUENCE</scope>
    <source>
        <strain evidence="10">AS01afH2WH_6</strain>
    </source>
</reference>
<dbReference type="Pfam" id="PF00082">
    <property type="entry name" value="Peptidase_S8"/>
    <property type="match status" value="1"/>
</dbReference>
<dbReference type="GO" id="GO:0006508">
    <property type="term" value="P:proteolysis"/>
    <property type="evidence" value="ECO:0007669"/>
    <property type="project" value="UniProtKB-KW"/>
</dbReference>